<dbReference type="GO" id="GO:0004519">
    <property type="term" value="F:endonuclease activity"/>
    <property type="evidence" value="ECO:0007669"/>
    <property type="project" value="UniProtKB-KW"/>
</dbReference>
<evidence type="ECO:0000259" key="1">
    <source>
        <dbReference type="Pfam" id="PF13391"/>
    </source>
</evidence>
<keyword evidence="2" id="KW-0255">Endonuclease</keyword>
<proteinExistence type="predicted"/>
<dbReference type="EMBL" id="JAHJDP010000076">
    <property type="protein sequence ID" value="MBU2691769.1"/>
    <property type="molecule type" value="Genomic_DNA"/>
</dbReference>
<dbReference type="InterPro" id="IPR003615">
    <property type="entry name" value="HNH_nuc"/>
</dbReference>
<protein>
    <submittedName>
        <fullName evidence="2">HNH endonuclease</fullName>
    </submittedName>
</protein>
<dbReference type="CDD" id="cd00085">
    <property type="entry name" value="HNHc"/>
    <property type="match status" value="1"/>
</dbReference>
<sequence>METAKGYIALTDPGWYSFLSTRERLDEVNFWQPRGGRNFRSLNRGEPFYFKLRAPYKAIAGFGFFERFERLPAWMAWECFKESNGADSFDAMLDQIIPLRGDQGSLENAGEFEIGCIMIAAPIFFDQKDWVSPPNDWAKTGIQQGKRYDLGSGEGRRIFDECLARAQSGERYWNIETPIQIVGSDKPRYGSPISIRPRYGQGLFSRAVREAYGGACAVTSEHSDPVLEAAHIRPYRLGGEHRVDNGILLRRDLHRLYDHGYVTITENYTFRVGDCLRDEFKNGRSYYGLNGFPILVPSMENLRPQRELLEWHNTEIFKG</sequence>
<dbReference type="Pfam" id="PF13391">
    <property type="entry name" value="HNH_2"/>
    <property type="match status" value="1"/>
</dbReference>
<organism evidence="2 3">
    <name type="scientific">Eiseniibacteriota bacterium</name>
    <dbReference type="NCBI Taxonomy" id="2212470"/>
    <lineage>
        <taxon>Bacteria</taxon>
        <taxon>Candidatus Eiseniibacteriota</taxon>
    </lineage>
</organism>
<dbReference type="Proteomes" id="UP000777784">
    <property type="component" value="Unassembled WGS sequence"/>
</dbReference>
<comment type="caution">
    <text evidence="2">The sequence shown here is derived from an EMBL/GenBank/DDBJ whole genome shotgun (WGS) entry which is preliminary data.</text>
</comment>
<evidence type="ECO:0000313" key="3">
    <source>
        <dbReference type="Proteomes" id="UP000777784"/>
    </source>
</evidence>
<accession>A0A948RY78</accession>
<name>A0A948RY78_UNCEI</name>
<dbReference type="AlphaFoldDB" id="A0A948RY78"/>
<feature type="domain" description="HNH nuclease" evidence="1">
    <location>
        <begin position="216"/>
        <end position="264"/>
    </location>
</feature>
<keyword evidence="2" id="KW-0378">Hydrolase</keyword>
<evidence type="ECO:0000313" key="2">
    <source>
        <dbReference type="EMBL" id="MBU2691769.1"/>
    </source>
</evidence>
<keyword evidence="2" id="KW-0540">Nuclease</keyword>
<gene>
    <name evidence="2" type="ORF">KJ970_12655</name>
</gene>
<reference evidence="2" key="1">
    <citation type="submission" date="2021-05" db="EMBL/GenBank/DDBJ databases">
        <title>Energy efficiency and biological interactions define the core microbiome of deep oligotrophic groundwater.</title>
        <authorList>
            <person name="Mehrshad M."/>
            <person name="Lopez-Fernandez M."/>
            <person name="Bell E."/>
            <person name="Bernier-Latmani R."/>
            <person name="Bertilsson S."/>
            <person name="Dopson M."/>
        </authorList>
    </citation>
    <scope>NUCLEOTIDE SEQUENCE</scope>
    <source>
        <strain evidence="2">Modern_marine.mb.64</strain>
    </source>
</reference>